<evidence type="ECO:0000313" key="2">
    <source>
        <dbReference type="Proteomes" id="UP000217790"/>
    </source>
</evidence>
<gene>
    <name evidence="1" type="ORF">ARMGADRAFT_1086884</name>
</gene>
<name>A0A2H3CST7_ARMGA</name>
<keyword evidence="2" id="KW-1185">Reference proteome</keyword>
<accession>A0A2H3CST7</accession>
<dbReference type="STRING" id="47427.A0A2H3CST7"/>
<dbReference type="OrthoDB" id="3034442at2759"/>
<proteinExistence type="predicted"/>
<organism evidence="1 2">
    <name type="scientific">Armillaria gallica</name>
    <name type="common">Bulbous honey fungus</name>
    <name type="synonym">Armillaria bulbosa</name>
    <dbReference type="NCBI Taxonomy" id="47427"/>
    <lineage>
        <taxon>Eukaryota</taxon>
        <taxon>Fungi</taxon>
        <taxon>Dikarya</taxon>
        <taxon>Basidiomycota</taxon>
        <taxon>Agaricomycotina</taxon>
        <taxon>Agaricomycetes</taxon>
        <taxon>Agaricomycetidae</taxon>
        <taxon>Agaricales</taxon>
        <taxon>Marasmiineae</taxon>
        <taxon>Physalacriaceae</taxon>
        <taxon>Armillaria</taxon>
    </lineage>
</organism>
<dbReference type="InParanoid" id="A0A2H3CST7"/>
<dbReference type="Proteomes" id="UP000217790">
    <property type="component" value="Unassembled WGS sequence"/>
</dbReference>
<dbReference type="EMBL" id="KZ293686">
    <property type="protein sequence ID" value="PBK86129.1"/>
    <property type="molecule type" value="Genomic_DNA"/>
</dbReference>
<protein>
    <submittedName>
        <fullName evidence="1">Uncharacterized protein</fullName>
    </submittedName>
</protein>
<dbReference type="AlphaFoldDB" id="A0A2H3CST7"/>
<evidence type="ECO:0000313" key="1">
    <source>
        <dbReference type="EMBL" id="PBK86129.1"/>
    </source>
</evidence>
<reference evidence="2" key="1">
    <citation type="journal article" date="2017" name="Nat. Ecol. Evol.">
        <title>Genome expansion and lineage-specific genetic innovations in the forest pathogenic fungi Armillaria.</title>
        <authorList>
            <person name="Sipos G."/>
            <person name="Prasanna A.N."/>
            <person name="Walter M.C."/>
            <person name="O'Connor E."/>
            <person name="Balint B."/>
            <person name="Krizsan K."/>
            <person name="Kiss B."/>
            <person name="Hess J."/>
            <person name="Varga T."/>
            <person name="Slot J."/>
            <person name="Riley R."/>
            <person name="Boka B."/>
            <person name="Rigling D."/>
            <person name="Barry K."/>
            <person name="Lee J."/>
            <person name="Mihaltcheva S."/>
            <person name="LaButti K."/>
            <person name="Lipzen A."/>
            <person name="Waldron R."/>
            <person name="Moloney N.M."/>
            <person name="Sperisen C."/>
            <person name="Kredics L."/>
            <person name="Vagvoelgyi C."/>
            <person name="Patrignani A."/>
            <person name="Fitzpatrick D."/>
            <person name="Nagy I."/>
            <person name="Doyle S."/>
            <person name="Anderson J.B."/>
            <person name="Grigoriev I.V."/>
            <person name="Gueldener U."/>
            <person name="Muensterkoetter M."/>
            <person name="Nagy L.G."/>
        </authorList>
    </citation>
    <scope>NUCLEOTIDE SEQUENCE [LARGE SCALE GENOMIC DNA]</scope>
    <source>
        <strain evidence="2">Ar21-2</strain>
    </source>
</reference>
<sequence>MDIEEFAFDSLFRKAWEIVASLLSDRLDRSTISFLSVPKILLLRQTCKTVPRAHKATDSLHVSRLPISHPLDRKLSSDPKKRKCSEWLPKGTIFTGVRLNADPESEAGIAGLDDNGTLHKIRSIDTDLCPVNITGDKTDERTYLDNVGDTQHDHCLQVVFTPTTILIICALSITLYDCTFTRIATYSFGWSDNYWS</sequence>